<dbReference type="EMBL" id="JAEPRE010000074">
    <property type="protein sequence ID" value="KAG2233608.1"/>
    <property type="molecule type" value="Genomic_DNA"/>
</dbReference>
<accession>A0A8H7ST18</accession>
<evidence type="ECO:0000313" key="1">
    <source>
        <dbReference type="EMBL" id="KAG2233608.1"/>
    </source>
</evidence>
<sequence length="215" mass="24779">MDLKTLQRLTNLDNIPSPVHLRAIIPNNFSSCLVGHGAAKRKELSFTCQTNLHVCTVPGIKWGQVVTTKGQPEPLSRAWYKCAKQLIENYPEFYQRFGLRIDFIFPSDLIEMFLSTDQFKRIARESDTSILVKRECLMRSTERMVRINTRNLEEQSLLAFKTAVHLLATVVQENITMAMCSPGNVFYTQELQDNLWSYTKEDLKNDILFTPVQTN</sequence>
<protein>
    <submittedName>
        <fullName evidence="1">Uncharacterized protein</fullName>
    </submittedName>
</protein>
<reference evidence="1" key="1">
    <citation type="submission" date="2021-01" db="EMBL/GenBank/DDBJ databases">
        <title>Metabolic potential, ecology and presence of endohyphal bacteria is reflected in genomic diversity of Mucoromycotina.</title>
        <authorList>
            <person name="Muszewska A."/>
            <person name="Okrasinska A."/>
            <person name="Steczkiewicz K."/>
            <person name="Drgas O."/>
            <person name="Orlowska M."/>
            <person name="Perlinska-Lenart U."/>
            <person name="Aleksandrzak-Piekarczyk T."/>
            <person name="Szatraj K."/>
            <person name="Zielenkiewicz U."/>
            <person name="Pilsyk S."/>
            <person name="Malc E."/>
            <person name="Mieczkowski P."/>
            <person name="Kruszewska J.S."/>
            <person name="Biernat P."/>
            <person name="Pawlowska J."/>
        </authorList>
    </citation>
    <scope>NUCLEOTIDE SEQUENCE</scope>
    <source>
        <strain evidence="1">WA0000018081</strain>
    </source>
</reference>
<comment type="caution">
    <text evidence="1">The sequence shown here is derived from an EMBL/GenBank/DDBJ whole genome shotgun (WGS) entry which is preliminary data.</text>
</comment>
<dbReference type="AlphaFoldDB" id="A0A8H7ST18"/>
<dbReference type="Proteomes" id="UP000613177">
    <property type="component" value="Unassembled WGS sequence"/>
</dbReference>
<organism evidence="1 2">
    <name type="scientific">Thamnidium elegans</name>
    <dbReference type="NCBI Taxonomy" id="101142"/>
    <lineage>
        <taxon>Eukaryota</taxon>
        <taxon>Fungi</taxon>
        <taxon>Fungi incertae sedis</taxon>
        <taxon>Mucoromycota</taxon>
        <taxon>Mucoromycotina</taxon>
        <taxon>Mucoromycetes</taxon>
        <taxon>Mucorales</taxon>
        <taxon>Mucorineae</taxon>
        <taxon>Mucoraceae</taxon>
        <taxon>Thamnidium</taxon>
    </lineage>
</organism>
<gene>
    <name evidence="1" type="ORF">INT48_001861</name>
</gene>
<evidence type="ECO:0000313" key="2">
    <source>
        <dbReference type="Proteomes" id="UP000613177"/>
    </source>
</evidence>
<keyword evidence="2" id="KW-1185">Reference proteome</keyword>
<proteinExistence type="predicted"/>
<name>A0A8H7ST18_9FUNG</name>
<dbReference type="OrthoDB" id="2367755at2759"/>